<evidence type="ECO:0000259" key="1">
    <source>
        <dbReference type="Pfam" id="PF13700"/>
    </source>
</evidence>
<dbReference type="Pfam" id="PF13700">
    <property type="entry name" value="DUF4158"/>
    <property type="match status" value="1"/>
</dbReference>
<dbReference type="AlphaFoldDB" id="D6TSY6"/>
<gene>
    <name evidence="2" type="ORF">Krac_4515</name>
</gene>
<protein>
    <recommendedName>
        <fullName evidence="1">DUF4158 domain-containing protein</fullName>
    </recommendedName>
</protein>
<dbReference type="eggNOG" id="COG4644">
    <property type="taxonomic scope" value="Bacteria"/>
</dbReference>
<organism evidence="2 3">
    <name type="scientific">Ktedonobacter racemifer DSM 44963</name>
    <dbReference type="NCBI Taxonomy" id="485913"/>
    <lineage>
        <taxon>Bacteria</taxon>
        <taxon>Bacillati</taxon>
        <taxon>Chloroflexota</taxon>
        <taxon>Ktedonobacteria</taxon>
        <taxon>Ktedonobacterales</taxon>
        <taxon>Ktedonobacteraceae</taxon>
        <taxon>Ktedonobacter</taxon>
    </lineage>
</organism>
<sequence>MKRSWDIEELIEHFILLPAELEVLGNKTGATRLGFALLLKCFQLEGRFPAAKHDIPKAVVDYMAHQLSLAPALYAQLTKMPCSTFFNSTSDRKNELAGT</sequence>
<accession>D6TSY6</accession>
<reference evidence="2 3" key="1">
    <citation type="journal article" date="2011" name="Stand. Genomic Sci.">
        <title>Non-contiguous finished genome sequence and contextual data of the filamentous soil bacterium Ktedonobacter racemifer type strain (SOSP1-21).</title>
        <authorList>
            <person name="Chang Y.J."/>
            <person name="Land M."/>
            <person name="Hauser L."/>
            <person name="Chertkov O."/>
            <person name="Del Rio T.G."/>
            <person name="Nolan M."/>
            <person name="Copeland A."/>
            <person name="Tice H."/>
            <person name="Cheng J.F."/>
            <person name="Lucas S."/>
            <person name="Han C."/>
            <person name="Goodwin L."/>
            <person name="Pitluck S."/>
            <person name="Ivanova N."/>
            <person name="Ovchinikova G."/>
            <person name="Pati A."/>
            <person name="Chen A."/>
            <person name="Palaniappan K."/>
            <person name="Mavromatis K."/>
            <person name="Liolios K."/>
            <person name="Brettin T."/>
            <person name="Fiebig A."/>
            <person name="Rohde M."/>
            <person name="Abt B."/>
            <person name="Goker M."/>
            <person name="Detter J.C."/>
            <person name="Woyke T."/>
            <person name="Bristow J."/>
            <person name="Eisen J.A."/>
            <person name="Markowitz V."/>
            <person name="Hugenholtz P."/>
            <person name="Kyrpides N.C."/>
            <person name="Klenk H.P."/>
            <person name="Lapidus A."/>
        </authorList>
    </citation>
    <scope>NUCLEOTIDE SEQUENCE [LARGE SCALE GENOMIC DNA]</scope>
    <source>
        <strain evidence="3">DSM 44963</strain>
    </source>
</reference>
<name>D6TSY6_KTERA</name>
<keyword evidence="3" id="KW-1185">Reference proteome</keyword>
<comment type="caution">
    <text evidence="2">The sequence shown here is derived from an EMBL/GenBank/DDBJ whole genome shotgun (WGS) entry which is preliminary data.</text>
</comment>
<evidence type="ECO:0000313" key="2">
    <source>
        <dbReference type="EMBL" id="EFH83537.1"/>
    </source>
</evidence>
<proteinExistence type="predicted"/>
<dbReference type="EMBL" id="ADVG01000003">
    <property type="protein sequence ID" value="EFH83537.1"/>
    <property type="molecule type" value="Genomic_DNA"/>
</dbReference>
<feature type="domain" description="DUF4158" evidence="1">
    <location>
        <begin position="6"/>
        <end position="72"/>
    </location>
</feature>
<dbReference type="Proteomes" id="UP000004508">
    <property type="component" value="Unassembled WGS sequence"/>
</dbReference>
<dbReference type="InParanoid" id="D6TSY6"/>
<dbReference type="InterPro" id="IPR025296">
    <property type="entry name" value="DUF4158"/>
</dbReference>
<evidence type="ECO:0000313" key="3">
    <source>
        <dbReference type="Proteomes" id="UP000004508"/>
    </source>
</evidence>